<dbReference type="RefSeq" id="WP_138564458.1">
    <property type="nucleotide sequence ID" value="NZ_CP040602.1"/>
</dbReference>
<dbReference type="KEGG" id="thig:FE785_03575"/>
<keyword evidence="2" id="KW-1185">Reference proteome</keyword>
<organism evidence="1 2">
    <name type="scientific">Thiomicrorhabdus sediminis</name>
    <dbReference type="NCBI Taxonomy" id="2580412"/>
    <lineage>
        <taxon>Bacteria</taxon>
        <taxon>Pseudomonadati</taxon>
        <taxon>Pseudomonadota</taxon>
        <taxon>Gammaproteobacteria</taxon>
        <taxon>Thiotrichales</taxon>
        <taxon>Piscirickettsiaceae</taxon>
        <taxon>Thiomicrorhabdus</taxon>
    </lineage>
</organism>
<sequence>MPEISIEDFMIAIEQLTIQNATVAIEQLNRDGITDDSHLPFSRPTYNNCSSELCTKLQNLGVVFLPKIIGTYLYTAGTVYAIYNPEEFEAGEAVEWLIQKYETEYLIDN</sequence>
<accession>A0A4P9K4V8</accession>
<name>A0A4P9K4V8_9GAMM</name>
<gene>
    <name evidence="1" type="ORF">FE785_03575</name>
</gene>
<evidence type="ECO:0000313" key="1">
    <source>
        <dbReference type="EMBL" id="QCU89781.1"/>
    </source>
</evidence>
<dbReference type="Proteomes" id="UP000304864">
    <property type="component" value="Chromosome"/>
</dbReference>
<dbReference type="EMBL" id="CP040602">
    <property type="protein sequence ID" value="QCU89781.1"/>
    <property type="molecule type" value="Genomic_DNA"/>
</dbReference>
<dbReference type="AlphaFoldDB" id="A0A4P9K4V8"/>
<reference evidence="1 2" key="1">
    <citation type="submission" date="2019-05" db="EMBL/GenBank/DDBJ databases">
        <title>Thiomicrorhabdus sediminis sp. nov, a novel sulfur-oxidizing bacterium isolated from coastal sediment.</title>
        <authorList>
            <person name="Liu X."/>
        </authorList>
    </citation>
    <scope>NUCLEOTIDE SEQUENCE [LARGE SCALE GENOMIC DNA]</scope>
    <source>
        <strain evidence="1 2">G1</strain>
    </source>
</reference>
<proteinExistence type="predicted"/>
<protein>
    <submittedName>
        <fullName evidence="1">Uncharacterized protein</fullName>
    </submittedName>
</protein>
<evidence type="ECO:0000313" key="2">
    <source>
        <dbReference type="Proteomes" id="UP000304864"/>
    </source>
</evidence>